<feature type="domain" description="Calcineurin-like phosphoesterase" evidence="3">
    <location>
        <begin position="8"/>
        <end position="161"/>
    </location>
</feature>
<evidence type="ECO:0000256" key="2">
    <source>
        <dbReference type="RuleBase" id="RU362039"/>
    </source>
</evidence>
<dbReference type="NCBIfam" id="TIGR00040">
    <property type="entry name" value="yfcE"/>
    <property type="match status" value="1"/>
</dbReference>
<dbReference type="STRING" id="1797532.A2729_05670"/>
<dbReference type="PANTHER" id="PTHR43165:SF1">
    <property type="entry name" value="PHOSPHODIESTERASE MJ0936"/>
    <property type="match status" value="1"/>
</dbReference>
<organism evidence="4 5">
    <name type="scientific">Candidatus Buchananbacteria bacterium RIFCSPHIGHO2_01_FULL_39_14</name>
    <dbReference type="NCBI Taxonomy" id="1797532"/>
    <lineage>
        <taxon>Bacteria</taxon>
        <taxon>Candidatus Buchananiibacteriota</taxon>
    </lineage>
</organism>
<dbReference type="InterPro" id="IPR000979">
    <property type="entry name" value="Phosphodiesterase_MJ0936/Vps29"/>
</dbReference>
<evidence type="ECO:0000313" key="5">
    <source>
        <dbReference type="Proteomes" id="UP000178930"/>
    </source>
</evidence>
<dbReference type="Proteomes" id="UP000178930">
    <property type="component" value="Unassembled WGS sequence"/>
</dbReference>
<dbReference type="SUPFAM" id="SSF56300">
    <property type="entry name" value="Metallo-dependent phosphatases"/>
    <property type="match status" value="1"/>
</dbReference>
<dbReference type="EC" id="3.1.4.-" evidence="2"/>
<evidence type="ECO:0000256" key="1">
    <source>
        <dbReference type="ARBA" id="ARBA00008950"/>
    </source>
</evidence>
<comment type="cofactor">
    <cofactor evidence="2">
        <name>a divalent metal cation</name>
        <dbReference type="ChEBI" id="CHEBI:60240"/>
    </cofactor>
</comment>
<dbReference type="AlphaFoldDB" id="A0A1G1XSL5"/>
<comment type="similarity">
    <text evidence="1 2">Belongs to the metallophosphoesterase superfamily. YfcE family.</text>
</comment>
<name>A0A1G1XSL5_9BACT</name>
<dbReference type="EMBL" id="MHIB01000046">
    <property type="protein sequence ID" value="OGY43043.1"/>
    <property type="molecule type" value="Genomic_DNA"/>
</dbReference>
<dbReference type="PANTHER" id="PTHR43165">
    <property type="entry name" value="METALLOPHOSPHOESTERASE"/>
    <property type="match status" value="1"/>
</dbReference>
<dbReference type="GO" id="GO:0046872">
    <property type="term" value="F:metal ion binding"/>
    <property type="evidence" value="ECO:0007669"/>
    <property type="project" value="UniProtKB-KW"/>
</dbReference>
<keyword evidence="2" id="KW-0479">Metal-binding</keyword>
<dbReference type="InterPro" id="IPR053193">
    <property type="entry name" value="MetalloPDE_YfcE-like"/>
</dbReference>
<gene>
    <name evidence="4" type="ORF">A2729_05670</name>
</gene>
<dbReference type="GO" id="GO:0016787">
    <property type="term" value="F:hydrolase activity"/>
    <property type="evidence" value="ECO:0007669"/>
    <property type="project" value="UniProtKB-UniRule"/>
</dbReference>
<evidence type="ECO:0000259" key="3">
    <source>
        <dbReference type="Pfam" id="PF12850"/>
    </source>
</evidence>
<dbReference type="Pfam" id="PF12850">
    <property type="entry name" value="Metallophos_2"/>
    <property type="match status" value="1"/>
</dbReference>
<dbReference type="InterPro" id="IPR024654">
    <property type="entry name" value="Calcineurin-like_PHP_lpxH"/>
</dbReference>
<comment type="caution">
    <text evidence="4">The sequence shown here is derived from an EMBL/GenBank/DDBJ whole genome shotgun (WGS) entry which is preliminary data.</text>
</comment>
<dbReference type="InterPro" id="IPR029052">
    <property type="entry name" value="Metallo-depent_PP-like"/>
</dbReference>
<reference evidence="4 5" key="1">
    <citation type="journal article" date="2016" name="Nat. Commun.">
        <title>Thousands of microbial genomes shed light on interconnected biogeochemical processes in an aquifer system.</title>
        <authorList>
            <person name="Anantharaman K."/>
            <person name="Brown C.T."/>
            <person name="Hug L.A."/>
            <person name="Sharon I."/>
            <person name="Castelle C.J."/>
            <person name="Probst A.J."/>
            <person name="Thomas B.C."/>
            <person name="Singh A."/>
            <person name="Wilkins M.J."/>
            <person name="Karaoz U."/>
            <person name="Brodie E.L."/>
            <person name="Williams K.H."/>
            <person name="Hubbard S.S."/>
            <person name="Banfield J.F."/>
        </authorList>
    </citation>
    <scope>NUCLEOTIDE SEQUENCE [LARGE SCALE GENOMIC DNA]</scope>
</reference>
<proteinExistence type="inferred from homology"/>
<accession>A0A1G1XSL5</accession>
<protein>
    <recommendedName>
        <fullName evidence="2">Phosphoesterase</fullName>
        <ecNumber evidence="2">3.1.4.-</ecNumber>
    </recommendedName>
</protein>
<sequence length="172" mass="19353">MVESALTKIAVISDSHDNLVNIYRALSFIKKQKIKTIIHCGDVCAPAVLEEIAKKFKGKIHLVFGNVDGDQKMMKAVATKFKNIIIHGQTGQLEFGGRTVVFTHYPWLAQKLAQSQKYDALFYGHDHRVWEKKIGKTVLRNPGTLAGLFARATFAIYDPKTDKAELILLERI</sequence>
<evidence type="ECO:0000313" key="4">
    <source>
        <dbReference type="EMBL" id="OGY43043.1"/>
    </source>
</evidence>
<dbReference type="Gene3D" id="3.60.21.10">
    <property type="match status" value="1"/>
</dbReference>